<dbReference type="InterPro" id="IPR006842">
    <property type="entry name" value="Transposase_31"/>
</dbReference>
<dbReference type="Pfam" id="PF04754">
    <property type="entry name" value="Transposase_31"/>
    <property type="match status" value="1"/>
</dbReference>
<dbReference type="PANTHER" id="PTHR34611:SF2">
    <property type="entry name" value="INACTIVE RECOMBINATION-PROMOTING NUCLEASE-LIKE PROTEIN RPNE-RELATED"/>
    <property type="match status" value="1"/>
</dbReference>
<dbReference type="AlphaFoldDB" id="A0ABD4RFN5"/>
<organism evidence="2 3">
    <name type="scientific">Clostridium chauvoei</name>
    <dbReference type="NCBI Taxonomy" id="46867"/>
    <lineage>
        <taxon>Bacteria</taxon>
        <taxon>Bacillati</taxon>
        <taxon>Bacillota</taxon>
        <taxon>Clostridia</taxon>
        <taxon>Eubacteriales</taxon>
        <taxon>Clostridiaceae</taxon>
        <taxon>Clostridium</taxon>
    </lineage>
</organism>
<proteinExistence type="predicted"/>
<dbReference type="GeneID" id="66300872"/>
<dbReference type="KEGG" id="cchv:BTM20_03275"/>
<feature type="domain" description="Transposase (putative) YhgA-like" evidence="1">
    <location>
        <begin position="13"/>
        <end position="216"/>
    </location>
</feature>
<protein>
    <submittedName>
        <fullName evidence="2">Rpn family recombination-promoting nuclease/putative transposase</fullName>
    </submittedName>
</protein>
<evidence type="ECO:0000313" key="2">
    <source>
        <dbReference type="EMBL" id="MBX7290003.1"/>
    </source>
</evidence>
<evidence type="ECO:0000259" key="1">
    <source>
        <dbReference type="Pfam" id="PF04754"/>
    </source>
</evidence>
<dbReference type="EMBL" id="JAIFTX010000004">
    <property type="protein sequence ID" value="MBX7290003.1"/>
    <property type="molecule type" value="Genomic_DNA"/>
</dbReference>
<name>A0ABD4RFN5_9CLOT</name>
<dbReference type="InterPro" id="IPR051699">
    <property type="entry name" value="Rpn/YhgA-like_nuclease"/>
</dbReference>
<dbReference type="RefSeq" id="WP_021874864.1">
    <property type="nucleotide sequence ID" value="NZ_CP018624.1"/>
</dbReference>
<comment type="caution">
    <text evidence="2">The sequence shown here is derived from an EMBL/GenBank/DDBJ whole genome shotgun (WGS) entry which is preliminary data.</text>
</comment>
<evidence type="ECO:0000313" key="3">
    <source>
        <dbReference type="Proteomes" id="UP000775179"/>
    </source>
</evidence>
<dbReference type="PANTHER" id="PTHR34611">
    <property type="match status" value="1"/>
</dbReference>
<gene>
    <name evidence="2" type="ORF">K4H94_02920</name>
</gene>
<dbReference type="Proteomes" id="UP000775179">
    <property type="component" value="Unassembled WGS sequence"/>
</dbReference>
<reference evidence="2 3" key="1">
    <citation type="submission" date="2021-08" db="EMBL/GenBank/DDBJ databases">
        <title>Genome sequence analysis of Clostridium chauvoei strains of European origin and evaluation of typing options for outbreak investigations.</title>
        <authorList>
            <person name="Abdel-Glil M."/>
            <person name="Thomas P."/>
            <person name="Seyboldt C."/>
        </authorList>
    </citation>
    <scope>NUCLEOTIDE SEQUENCE [LARGE SCALE GENOMIC DNA]</scope>
    <source>
        <strain evidence="2 3">S0260-09</strain>
    </source>
</reference>
<sequence length="307" mass="35969">MNKNVKKEMYHIHDKSYKDLYSKKEIAIDLLKNFVSKDFTKYLKVEDLTLVNKSFISSDYEESESDIVYSAKIGDTEAIFYILIEFQSTIDYRMPLRLLFYMCEILREFSKNQNHDKNDRNLKIPAVIPIVLYNGREVWDVPTELRKIFYNEEKFHSGILNFTYDIFDINNGFTKEELVNSKNVTAAIFLLDQKITPQEFLNRVKAIALFFDSLSNEELKAIKHWIRNTTEEPLAIKATEVLEASKEDVIKMVANNAFILREMEESAEKRKAIEIARNLLDVLDNETISDKTGLDIEEIKDLRDKNC</sequence>
<accession>A0ABD4RFN5</accession>